<comment type="caution">
    <text evidence="8">The sequence shown here is derived from an EMBL/GenBank/DDBJ whole genome shotgun (WGS) entry which is preliminary data.</text>
</comment>
<dbReference type="FunFam" id="2.102.10.10:FF:000014">
    <property type="entry name" value="Oxidoreductase, FAD dependent"/>
    <property type="match status" value="1"/>
</dbReference>
<feature type="domain" description="Rieske" evidence="7">
    <location>
        <begin position="101"/>
        <end position="187"/>
    </location>
</feature>
<keyword evidence="4" id="KW-0411">Iron-sulfur</keyword>
<dbReference type="InterPro" id="IPR038010">
    <property type="entry name" value="YhfW_C"/>
</dbReference>
<dbReference type="Gene3D" id="2.102.10.10">
    <property type="entry name" value="Rieske [2Fe-2S] iron-sulphur domain"/>
    <property type="match status" value="1"/>
</dbReference>
<dbReference type="InterPro" id="IPR036922">
    <property type="entry name" value="Rieske_2Fe-2S_sf"/>
</dbReference>
<reference evidence="8 9" key="1">
    <citation type="submission" date="2015-11" db="EMBL/GenBank/DDBJ databases">
        <title>Genomic analysis of 38 Legionella species identifies large and diverse effector repertoires.</title>
        <authorList>
            <person name="Burstein D."/>
            <person name="Amaro F."/>
            <person name="Zusman T."/>
            <person name="Lifshitz Z."/>
            <person name="Cohen O."/>
            <person name="Gilbert J.A."/>
            <person name="Pupko T."/>
            <person name="Shuman H.A."/>
            <person name="Segal G."/>
        </authorList>
    </citation>
    <scope>NUCLEOTIDE SEQUENCE [LARGE SCALE GENOMIC DNA]</scope>
    <source>
        <strain evidence="8 9">WA-270A-C2</strain>
    </source>
</reference>
<keyword evidence="5" id="KW-1015">Disulfide bond</keyword>
<dbReference type="Pfam" id="PF00355">
    <property type="entry name" value="Rieske"/>
    <property type="match status" value="1"/>
</dbReference>
<dbReference type="CDD" id="cd03477">
    <property type="entry name" value="Rieske_YhfW_C"/>
    <property type="match status" value="1"/>
</dbReference>
<evidence type="ECO:0000256" key="1">
    <source>
        <dbReference type="ARBA" id="ARBA00022714"/>
    </source>
</evidence>
<dbReference type="PRINTS" id="PR00162">
    <property type="entry name" value="RIESKE"/>
</dbReference>
<keyword evidence="2" id="KW-0479">Metal-binding</keyword>
<accession>A0A0W0XRL5</accession>
<gene>
    <name evidence="8" type="primary">petC_2</name>
    <name evidence="8" type="ORF">Lrub_2162</name>
</gene>
<evidence type="ECO:0000256" key="4">
    <source>
        <dbReference type="ARBA" id="ARBA00023014"/>
    </source>
</evidence>
<protein>
    <submittedName>
        <fullName evidence="8">Cytochrome b6-f complex iron-sulfur subunit</fullName>
        <ecNumber evidence="8">1.10.9.1</ecNumber>
    </submittedName>
</protein>
<dbReference type="EC" id="1.10.9.1" evidence="8"/>
<evidence type="ECO:0000313" key="8">
    <source>
        <dbReference type="EMBL" id="KTD47240.1"/>
    </source>
</evidence>
<dbReference type="PROSITE" id="PS51296">
    <property type="entry name" value="RIESKE"/>
    <property type="match status" value="1"/>
</dbReference>
<dbReference type="InterPro" id="IPR014349">
    <property type="entry name" value="Rieske_Fe-S_prot"/>
</dbReference>
<dbReference type="GO" id="GO:0046872">
    <property type="term" value="F:metal ion binding"/>
    <property type="evidence" value="ECO:0007669"/>
    <property type="project" value="UniProtKB-KW"/>
</dbReference>
<comment type="cofactor">
    <cofactor evidence="6">
        <name>[2Fe-2S] cluster</name>
        <dbReference type="ChEBI" id="CHEBI:190135"/>
    </cofactor>
</comment>
<dbReference type="STRING" id="458.Lrub_2162"/>
<dbReference type="GO" id="GO:0016491">
    <property type="term" value="F:oxidoreductase activity"/>
    <property type="evidence" value="ECO:0007669"/>
    <property type="project" value="UniProtKB-KW"/>
</dbReference>
<dbReference type="GO" id="GO:0051537">
    <property type="term" value="F:2 iron, 2 sulfur cluster binding"/>
    <property type="evidence" value="ECO:0007669"/>
    <property type="project" value="UniProtKB-KW"/>
</dbReference>
<dbReference type="PATRIC" id="fig|458.5.peg.2253"/>
<name>A0A0W0XRL5_9GAMM</name>
<proteinExistence type="predicted"/>
<evidence type="ECO:0000313" key="9">
    <source>
        <dbReference type="Proteomes" id="UP000054608"/>
    </source>
</evidence>
<keyword evidence="9" id="KW-1185">Reference proteome</keyword>
<dbReference type="InterPro" id="IPR036188">
    <property type="entry name" value="FAD/NAD-bd_sf"/>
</dbReference>
<organism evidence="8 9">
    <name type="scientific">Legionella rubrilucens</name>
    <dbReference type="NCBI Taxonomy" id="458"/>
    <lineage>
        <taxon>Bacteria</taxon>
        <taxon>Pseudomonadati</taxon>
        <taxon>Pseudomonadota</taxon>
        <taxon>Gammaproteobacteria</taxon>
        <taxon>Legionellales</taxon>
        <taxon>Legionellaceae</taxon>
        <taxon>Legionella</taxon>
    </lineage>
</organism>
<keyword evidence="3" id="KW-0408">Iron</keyword>
<dbReference type="PANTHER" id="PTHR10134">
    <property type="entry name" value="CYTOCHROME B-C1 COMPLEX SUBUNIT RIESKE, MITOCHONDRIAL"/>
    <property type="match status" value="1"/>
</dbReference>
<evidence type="ECO:0000259" key="7">
    <source>
        <dbReference type="PROSITE" id="PS51296"/>
    </source>
</evidence>
<dbReference type="SUPFAM" id="SSF50022">
    <property type="entry name" value="ISP domain"/>
    <property type="match status" value="1"/>
</dbReference>
<dbReference type="InterPro" id="IPR017941">
    <property type="entry name" value="Rieske_2Fe-2S"/>
</dbReference>
<dbReference type="Gene3D" id="3.50.50.60">
    <property type="entry name" value="FAD/NAD(P)-binding domain"/>
    <property type="match status" value="1"/>
</dbReference>
<evidence type="ECO:0000256" key="2">
    <source>
        <dbReference type="ARBA" id="ARBA00022723"/>
    </source>
</evidence>
<dbReference type="GO" id="GO:0016020">
    <property type="term" value="C:membrane"/>
    <property type="evidence" value="ECO:0007669"/>
    <property type="project" value="InterPro"/>
</dbReference>
<dbReference type="Proteomes" id="UP000054608">
    <property type="component" value="Unassembled WGS sequence"/>
</dbReference>
<dbReference type="AlphaFoldDB" id="A0A0W0XRL5"/>
<evidence type="ECO:0000256" key="6">
    <source>
        <dbReference type="ARBA" id="ARBA00034078"/>
    </source>
</evidence>
<evidence type="ECO:0000256" key="5">
    <source>
        <dbReference type="ARBA" id="ARBA00023157"/>
    </source>
</evidence>
<sequence>MTEVANYWSAQHFQSADHIPYIGLARRHHKQVYMATGYFADGLVYGTLAGLLIADLISTGQNKIHCFESTRTQWLASFGFWLKENLNVFGRYLSDLPHIAAKDCAEVGQGEGKIVEFNREKWAVSRDEQDQVHVVSAVCTHMKCLVHWNDAEKTWDCPCHGSRFSPQGDVLEGPATRNLRPINNKEV</sequence>
<keyword evidence="1" id="KW-0001">2Fe-2S</keyword>
<dbReference type="InterPro" id="IPR005805">
    <property type="entry name" value="Rieske_Fe-S_prot_C"/>
</dbReference>
<evidence type="ECO:0000256" key="3">
    <source>
        <dbReference type="ARBA" id="ARBA00023004"/>
    </source>
</evidence>
<dbReference type="EMBL" id="LNYT01000020">
    <property type="protein sequence ID" value="KTD47240.1"/>
    <property type="molecule type" value="Genomic_DNA"/>
</dbReference>
<keyword evidence="8" id="KW-0560">Oxidoreductase</keyword>